<dbReference type="PANTHER" id="PTHR36138">
    <property type="entry name" value="EXPRESSED PROTEIN-RELATED"/>
    <property type="match status" value="1"/>
</dbReference>
<sequence length="195" mass="22269">MQTASTEPRRTRFNVTQQRVAQRMVHRCNGLVPATPRVAGARVIYSNALALPCVDTTTQTQRSRRDPFVMEMQDDTHLDAGTMLAPATGCPSLQKQPHSIITKKTKKMVRVQQEYIDGLLARRPIKPFPFIPEERIQLQDPKKQERTRARQARIAALLKVIRDEEEDILEQYRVKGYAEMEVEVEDVDDEGGELA</sequence>
<evidence type="ECO:0000313" key="1">
    <source>
        <dbReference type="EMBL" id="KAF8691497.1"/>
    </source>
</evidence>
<protein>
    <submittedName>
        <fullName evidence="1">Uncharacterized protein</fullName>
    </submittedName>
</protein>
<dbReference type="AlphaFoldDB" id="A0A835BH19"/>
<gene>
    <name evidence="1" type="ORF">HU200_040643</name>
</gene>
<dbReference type="EMBL" id="JACEFO010001965">
    <property type="protein sequence ID" value="KAF8691497.1"/>
    <property type="molecule type" value="Genomic_DNA"/>
</dbReference>
<dbReference type="PANTHER" id="PTHR36138:SF12">
    <property type="entry name" value="OS11G0638500 PROTEIN"/>
    <property type="match status" value="1"/>
</dbReference>
<reference evidence="1" key="1">
    <citation type="submission" date="2020-07" db="EMBL/GenBank/DDBJ databases">
        <title>Genome sequence and genetic diversity analysis of an under-domesticated orphan crop, white fonio (Digitaria exilis).</title>
        <authorList>
            <person name="Bennetzen J.L."/>
            <person name="Chen S."/>
            <person name="Ma X."/>
            <person name="Wang X."/>
            <person name="Yssel A.E.J."/>
            <person name="Chaluvadi S.R."/>
            <person name="Johnson M."/>
            <person name="Gangashetty P."/>
            <person name="Hamidou F."/>
            <person name="Sanogo M.D."/>
            <person name="Zwaenepoel A."/>
            <person name="Wallace J."/>
            <person name="Van De Peer Y."/>
            <person name="Van Deynze A."/>
        </authorList>
    </citation>
    <scope>NUCLEOTIDE SEQUENCE</scope>
    <source>
        <tissue evidence="1">Leaves</tissue>
    </source>
</reference>
<accession>A0A835BH19</accession>
<evidence type="ECO:0000313" key="2">
    <source>
        <dbReference type="Proteomes" id="UP000636709"/>
    </source>
</evidence>
<keyword evidence="2" id="KW-1185">Reference proteome</keyword>
<name>A0A835BH19_9POAL</name>
<proteinExistence type="predicted"/>
<dbReference type="Proteomes" id="UP000636709">
    <property type="component" value="Unassembled WGS sequence"/>
</dbReference>
<organism evidence="1 2">
    <name type="scientific">Digitaria exilis</name>
    <dbReference type="NCBI Taxonomy" id="1010633"/>
    <lineage>
        <taxon>Eukaryota</taxon>
        <taxon>Viridiplantae</taxon>
        <taxon>Streptophyta</taxon>
        <taxon>Embryophyta</taxon>
        <taxon>Tracheophyta</taxon>
        <taxon>Spermatophyta</taxon>
        <taxon>Magnoliopsida</taxon>
        <taxon>Liliopsida</taxon>
        <taxon>Poales</taxon>
        <taxon>Poaceae</taxon>
        <taxon>PACMAD clade</taxon>
        <taxon>Panicoideae</taxon>
        <taxon>Panicodae</taxon>
        <taxon>Paniceae</taxon>
        <taxon>Anthephorinae</taxon>
        <taxon>Digitaria</taxon>
    </lineage>
</organism>
<comment type="caution">
    <text evidence="1">The sequence shown here is derived from an EMBL/GenBank/DDBJ whole genome shotgun (WGS) entry which is preliminary data.</text>
</comment>